<dbReference type="AlphaFoldDB" id="A0AAV4RX01"/>
<organism evidence="2 3">
    <name type="scientific">Caerostris extrusa</name>
    <name type="common">Bark spider</name>
    <name type="synonym">Caerostris bankana</name>
    <dbReference type="NCBI Taxonomy" id="172846"/>
    <lineage>
        <taxon>Eukaryota</taxon>
        <taxon>Metazoa</taxon>
        <taxon>Ecdysozoa</taxon>
        <taxon>Arthropoda</taxon>
        <taxon>Chelicerata</taxon>
        <taxon>Arachnida</taxon>
        <taxon>Araneae</taxon>
        <taxon>Araneomorphae</taxon>
        <taxon>Entelegynae</taxon>
        <taxon>Araneoidea</taxon>
        <taxon>Araneidae</taxon>
        <taxon>Caerostris</taxon>
    </lineage>
</organism>
<sequence>MRRLFLRRKKVTLFYIYGGLESICCGEIRTGHASSDSGKSSKFENILGSLTTLKFRVFNGTIFNLPDSRPDISKNRKRGSSSRHATPPGEAATCLVAPTKPPMTCEALEVRFRPVEKALISQGVPGHPST</sequence>
<evidence type="ECO:0000256" key="1">
    <source>
        <dbReference type="SAM" id="MobiDB-lite"/>
    </source>
</evidence>
<gene>
    <name evidence="2" type="ORF">CEXT_787541</name>
</gene>
<dbReference type="Proteomes" id="UP001054945">
    <property type="component" value="Unassembled WGS sequence"/>
</dbReference>
<proteinExistence type="predicted"/>
<evidence type="ECO:0000313" key="2">
    <source>
        <dbReference type="EMBL" id="GIY26265.1"/>
    </source>
</evidence>
<comment type="caution">
    <text evidence="2">The sequence shown here is derived from an EMBL/GenBank/DDBJ whole genome shotgun (WGS) entry which is preliminary data.</text>
</comment>
<evidence type="ECO:0000313" key="3">
    <source>
        <dbReference type="Proteomes" id="UP001054945"/>
    </source>
</evidence>
<feature type="region of interest" description="Disordered" evidence="1">
    <location>
        <begin position="66"/>
        <end position="95"/>
    </location>
</feature>
<protein>
    <submittedName>
        <fullName evidence="2">Uncharacterized protein</fullName>
    </submittedName>
</protein>
<keyword evidence="3" id="KW-1185">Reference proteome</keyword>
<reference evidence="2 3" key="1">
    <citation type="submission" date="2021-06" db="EMBL/GenBank/DDBJ databases">
        <title>Caerostris extrusa draft genome.</title>
        <authorList>
            <person name="Kono N."/>
            <person name="Arakawa K."/>
        </authorList>
    </citation>
    <scope>NUCLEOTIDE SEQUENCE [LARGE SCALE GENOMIC DNA]</scope>
</reference>
<name>A0AAV4RX01_CAEEX</name>
<accession>A0AAV4RX01</accession>
<dbReference type="EMBL" id="BPLR01008656">
    <property type="protein sequence ID" value="GIY26265.1"/>
    <property type="molecule type" value="Genomic_DNA"/>
</dbReference>